<feature type="transmembrane region" description="Helical" evidence="6">
    <location>
        <begin position="61"/>
        <end position="82"/>
    </location>
</feature>
<dbReference type="InterPro" id="IPR005171">
    <property type="entry name" value="Cyt_c_oxidase_su4_prok"/>
</dbReference>
<evidence type="ECO:0000256" key="4">
    <source>
        <dbReference type="ARBA" id="ARBA00022989"/>
    </source>
</evidence>
<comment type="subcellular location">
    <subcellularLocation>
        <location evidence="1">Cell membrane</location>
        <topology evidence="1">Multi-pass membrane protein</topology>
    </subcellularLocation>
</comment>
<protein>
    <recommendedName>
        <fullName evidence="9">Cytochrome C oxidase subunit IV</fullName>
    </recommendedName>
</protein>
<gene>
    <name evidence="7" type="ORF">EGJ28_00770</name>
</gene>
<accession>A0A3R8V7N8</accession>
<evidence type="ECO:0000313" key="7">
    <source>
        <dbReference type="EMBL" id="RRV13936.1"/>
    </source>
</evidence>
<name>A0A3R8V7N8_9GAMM</name>
<evidence type="ECO:0000313" key="8">
    <source>
        <dbReference type="Proteomes" id="UP000276506"/>
    </source>
</evidence>
<dbReference type="EMBL" id="RHQL01000001">
    <property type="protein sequence ID" value="RRV13936.1"/>
    <property type="molecule type" value="Genomic_DNA"/>
</dbReference>
<sequence>MSASKVLVGCWLGLALLSITTVLLGSAGSTLLLGGTILLVALGKAWLITEGFMELRHAPRLWRLLLLAWPLLIALIVILLMLRGN</sequence>
<feature type="transmembrane region" description="Helical" evidence="6">
    <location>
        <begin position="31"/>
        <end position="49"/>
    </location>
</feature>
<evidence type="ECO:0000256" key="6">
    <source>
        <dbReference type="SAM" id="Phobius"/>
    </source>
</evidence>
<evidence type="ECO:0000256" key="2">
    <source>
        <dbReference type="ARBA" id="ARBA00022475"/>
    </source>
</evidence>
<dbReference type="RefSeq" id="WP_003287403.1">
    <property type="nucleotide sequence ID" value="NZ_RHQL01000001.1"/>
</dbReference>
<keyword evidence="4 6" id="KW-1133">Transmembrane helix</keyword>
<dbReference type="GO" id="GO:0005886">
    <property type="term" value="C:plasma membrane"/>
    <property type="evidence" value="ECO:0007669"/>
    <property type="project" value="UniProtKB-SubCell"/>
</dbReference>
<evidence type="ECO:0008006" key="9">
    <source>
        <dbReference type="Google" id="ProtNLM"/>
    </source>
</evidence>
<dbReference type="AlphaFoldDB" id="A0A3R8V7N8"/>
<keyword evidence="5 6" id="KW-0472">Membrane</keyword>
<evidence type="ECO:0000256" key="3">
    <source>
        <dbReference type="ARBA" id="ARBA00022692"/>
    </source>
</evidence>
<evidence type="ECO:0000256" key="1">
    <source>
        <dbReference type="ARBA" id="ARBA00004651"/>
    </source>
</evidence>
<reference evidence="7 8" key="1">
    <citation type="submission" date="2018-10" db="EMBL/GenBank/DDBJ databases">
        <title>Transmission dynamics of multidrug resistant bacteria on intensive care unit surfaces.</title>
        <authorList>
            <person name="D'Souza A.W."/>
            <person name="Potter R.F."/>
            <person name="Wallace M."/>
            <person name="Shupe A."/>
            <person name="Patel S."/>
            <person name="Sun S."/>
            <person name="Gul D."/>
            <person name="Kwon J.H."/>
            <person name="Andleeb S."/>
            <person name="Burnham C.-A.D."/>
            <person name="Dantas G."/>
        </authorList>
    </citation>
    <scope>NUCLEOTIDE SEQUENCE [LARGE SCALE GENOMIC DNA]</scope>
    <source>
        <strain evidence="7 8">PX_177</strain>
    </source>
</reference>
<evidence type="ECO:0000256" key="5">
    <source>
        <dbReference type="ARBA" id="ARBA00023136"/>
    </source>
</evidence>
<proteinExistence type="predicted"/>
<comment type="caution">
    <text evidence="7">The sequence shown here is derived from an EMBL/GenBank/DDBJ whole genome shotgun (WGS) entry which is preliminary data.</text>
</comment>
<keyword evidence="2" id="KW-1003">Cell membrane</keyword>
<keyword evidence="3 6" id="KW-0812">Transmembrane</keyword>
<dbReference type="Proteomes" id="UP000276506">
    <property type="component" value="Unassembled WGS sequence"/>
</dbReference>
<organism evidence="7 8">
    <name type="scientific">Stutzerimonas xanthomarina</name>
    <dbReference type="NCBI Taxonomy" id="271420"/>
    <lineage>
        <taxon>Bacteria</taxon>
        <taxon>Pseudomonadati</taxon>
        <taxon>Pseudomonadota</taxon>
        <taxon>Gammaproteobacteria</taxon>
        <taxon>Pseudomonadales</taxon>
        <taxon>Pseudomonadaceae</taxon>
        <taxon>Stutzerimonas</taxon>
    </lineage>
</organism>
<dbReference type="Pfam" id="PF03626">
    <property type="entry name" value="COX4_pro"/>
    <property type="match status" value="1"/>
</dbReference>